<dbReference type="PANTHER" id="PTHR13887">
    <property type="entry name" value="GLUTATHIONE S-TRANSFERASE KAPPA"/>
    <property type="match status" value="1"/>
</dbReference>
<reference evidence="3 4" key="1">
    <citation type="submission" date="2019-03" db="EMBL/GenBank/DDBJ databases">
        <title>Complete genome sequence of Paenisporosarcina antarctica CGMCC 1.6503T.</title>
        <authorList>
            <person name="Rong J.-C."/>
            <person name="Chi N.-Y."/>
            <person name="Zhang Q.-F."/>
        </authorList>
    </citation>
    <scope>NUCLEOTIDE SEQUENCE [LARGE SCALE GENOMIC DNA]</scope>
    <source>
        <strain evidence="3 4">CGMCC 1.6503</strain>
    </source>
</reference>
<proteinExistence type="inferred from homology"/>
<dbReference type="CDD" id="cd03025">
    <property type="entry name" value="DsbA_FrnE_like"/>
    <property type="match status" value="1"/>
</dbReference>
<evidence type="ECO:0000313" key="3">
    <source>
        <dbReference type="EMBL" id="QBP41699.1"/>
    </source>
</evidence>
<organism evidence="3 4">
    <name type="scientific">Paenisporosarcina antarctica</name>
    <dbReference type="NCBI Taxonomy" id="417367"/>
    <lineage>
        <taxon>Bacteria</taxon>
        <taxon>Bacillati</taxon>
        <taxon>Bacillota</taxon>
        <taxon>Bacilli</taxon>
        <taxon>Bacillales</taxon>
        <taxon>Caryophanaceae</taxon>
        <taxon>Paenisporosarcina</taxon>
    </lineage>
</organism>
<dbReference type="InterPro" id="IPR036249">
    <property type="entry name" value="Thioredoxin-like_sf"/>
</dbReference>
<dbReference type="OrthoDB" id="9813770at2"/>
<dbReference type="Proteomes" id="UP000294292">
    <property type="component" value="Chromosome"/>
</dbReference>
<dbReference type="GO" id="GO:0005737">
    <property type="term" value="C:cytoplasm"/>
    <property type="evidence" value="ECO:0007669"/>
    <property type="project" value="UniProtKB-SubCell"/>
</dbReference>
<protein>
    <recommendedName>
        <fullName evidence="2">ClpXP adapter protein SpxH</fullName>
    </recommendedName>
</protein>
<dbReference type="SUPFAM" id="SSF52833">
    <property type="entry name" value="Thioredoxin-like"/>
    <property type="match status" value="1"/>
</dbReference>
<dbReference type="Gene3D" id="3.40.30.10">
    <property type="entry name" value="Glutaredoxin"/>
    <property type="match status" value="2"/>
</dbReference>
<evidence type="ECO:0000313" key="4">
    <source>
        <dbReference type="Proteomes" id="UP000294292"/>
    </source>
</evidence>
<dbReference type="InterPro" id="IPR046404">
    <property type="entry name" value="Adapter_SpxH"/>
</dbReference>
<dbReference type="PANTHER" id="PTHR13887:SF47">
    <property type="entry name" value="CLPXP ADAPTER PROTEIN SPXH"/>
    <property type="match status" value="1"/>
</dbReference>
<comment type="subunit">
    <text evidence="2">Interacts with Spx.</text>
</comment>
<dbReference type="AlphaFoldDB" id="A0A4P7A008"/>
<accession>A0A4P7A008</accession>
<dbReference type="Gene3D" id="1.10.472.60">
    <property type="entry name" value="putative protein disulfide isomerase domain"/>
    <property type="match status" value="1"/>
</dbReference>
<sequence>MNNLQIPPEAIVSTSTTKPIELYAFIDPLCSSYFDLQPILRKLQVQYNHYFTLRVVLSTKLSSLNSTCNSVTINDDDFTHPALPSVAIKAAELQGKRAGMRYLQKLQEQLFLDTKNVATYSSLLTIAEQAQLDVEEFKSDIQSKEATRAFQCDLYISREMEVTESPSMVFFNEHIEDEGLKVCGIYSYEVYEKILAEMLNIELFRQEPPTLDELFLRYHTLSTKEVASIYGVTHYAAERELKKRMLLQQLERIPLADTNQWRLKTSTK</sequence>
<keyword evidence="4" id="KW-1185">Reference proteome</keyword>
<comment type="similarity">
    <text evidence="2">Belongs to the SpxH family.</text>
</comment>
<dbReference type="HAMAP" id="MF_02245">
    <property type="entry name" value="Adapter_SpxH"/>
    <property type="match status" value="1"/>
</dbReference>
<gene>
    <name evidence="2" type="primary">spxH</name>
    <name evidence="3" type="ORF">E2636_11335</name>
</gene>
<name>A0A4P7A008_9BACL</name>
<evidence type="ECO:0000256" key="1">
    <source>
        <dbReference type="ARBA" id="ARBA00022490"/>
    </source>
</evidence>
<dbReference type="EMBL" id="CP038015">
    <property type="protein sequence ID" value="QBP41699.1"/>
    <property type="molecule type" value="Genomic_DNA"/>
</dbReference>
<dbReference type="RefSeq" id="WP_134210283.1">
    <property type="nucleotide sequence ID" value="NZ_CP038015.1"/>
</dbReference>
<comment type="subcellular location">
    <subcellularLocation>
        <location evidence="2">Cytoplasm</location>
    </subcellularLocation>
</comment>
<evidence type="ECO:0000256" key="2">
    <source>
        <dbReference type="HAMAP-Rule" id="MF_02245"/>
    </source>
</evidence>
<dbReference type="Pfam" id="PF13743">
    <property type="entry name" value="Thioredoxin_5"/>
    <property type="match status" value="1"/>
</dbReference>
<comment type="function">
    <text evidence="2">Adapter protein required for efficient degradation of Spx by ClpXP under non-stress conditions. Interaction with Spx stabilizes Spx and exposes the C-terminus of Spx for recognition and proteolysis by ClpXP.</text>
</comment>
<dbReference type="KEGG" id="panc:E2636_11335"/>
<keyword evidence="1 2" id="KW-0963">Cytoplasm</keyword>